<dbReference type="Proteomes" id="UP000222542">
    <property type="component" value="Unassembled WGS sequence"/>
</dbReference>
<proteinExistence type="predicted"/>
<reference evidence="1 2" key="1">
    <citation type="journal article" date="2014" name="Nat. Genet.">
        <title>Genome sequence of the hot pepper provides insights into the evolution of pungency in Capsicum species.</title>
        <authorList>
            <person name="Kim S."/>
            <person name="Park M."/>
            <person name="Yeom S.I."/>
            <person name="Kim Y.M."/>
            <person name="Lee J.M."/>
            <person name="Lee H.A."/>
            <person name="Seo E."/>
            <person name="Choi J."/>
            <person name="Cheong K."/>
            <person name="Kim K.T."/>
            <person name="Jung K."/>
            <person name="Lee G.W."/>
            <person name="Oh S.K."/>
            <person name="Bae C."/>
            <person name="Kim S.B."/>
            <person name="Lee H.Y."/>
            <person name="Kim S.Y."/>
            <person name="Kim M.S."/>
            <person name="Kang B.C."/>
            <person name="Jo Y.D."/>
            <person name="Yang H.B."/>
            <person name="Jeong H.J."/>
            <person name="Kang W.H."/>
            <person name="Kwon J.K."/>
            <person name="Shin C."/>
            <person name="Lim J.Y."/>
            <person name="Park J.H."/>
            <person name="Huh J.H."/>
            <person name="Kim J.S."/>
            <person name="Kim B.D."/>
            <person name="Cohen O."/>
            <person name="Paran I."/>
            <person name="Suh M.C."/>
            <person name="Lee S.B."/>
            <person name="Kim Y.K."/>
            <person name="Shin Y."/>
            <person name="Noh S.J."/>
            <person name="Park J."/>
            <person name="Seo Y.S."/>
            <person name="Kwon S.Y."/>
            <person name="Kim H.A."/>
            <person name="Park J.M."/>
            <person name="Kim H.J."/>
            <person name="Choi S.B."/>
            <person name="Bosland P.W."/>
            <person name="Reeves G."/>
            <person name="Jo S.H."/>
            <person name="Lee B.W."/>
            <person name="Cho H.T."/>
            <person name="Choi H.S."/>
            <person name="Lee M.S."/>
            <person name="Yu Y."/>
            <person name="Do Choi Y."/>
            <person name="Park B.S."/>
            <person name="van Deynze A."/>
            <person name="Ashrafi H."/>
            <person name="Hill T."/>
            <person name="Kim W.T."/>
            <person name="Pai H.S."/>
            <person name="Ahn H.K."/>
            <person name="Yeam I."/>
            <person name="Giovannoni J.J."/>
            <person name="Rose J.K."/>
            <person name="Sorensen I."/>
            <person name="Lee S.J."/>
            <person name="Kim R.W."/>
            <person name="Choi I.Y."/>
            <person name="Choi B.S."/>
            <person name="Lim J.S."/>
            <person name="Lee Y.H."/>
            <person name="Choi D."/>
        </authorList>
    </citation>
    <scope>NUCLEOTIDE SEQUENCE [LARGE SCALE GENOMIC DNA]</scope>
    <source>
        <strain evidence="2">cv. CM334</strain>
    </source>
</reference>
<gene>
    <name evidence="1" type="ORF">T459_29382</name>
</gene>
<evidence type="ECO:0000313" key="2">
    <source>
        <dbReference type="Proteomes" id="UP000222542"/>
    </source>
</evidence>
<keyword evidence="2" id="KW-1185">Reference proteome</keyword>
<evidence type="ECO:0000313" key="1">
    <source>
        <dbReference type="EMBL" id="PHT64957.1"/>
    </source>
</evidence>
<comment type="caution">
    <text evidence="1">The sequence shown here is derived from an EMBL/GenBank/DDBJ whole genome shotgun (WGS) entry which is preliminary data.</text>
</comment>
<name>A0A2G2Y5B4_CAPAN</name>
<protein>
    <submittedName>
        <fullName evidence="1">Uncharacterized protein</fullName>
    </submittedName>
</protein>
<dbReference type="Gramene" id="PHT64957">
    <property type="protein sequence ID" value="PHT64957"/>
    <property type="gene ID" value="T459_29382"/>
</dbReference>
<sequence length="162" mass="18448">MQKLVSCPVIRPGYGLHRNDPTRFYHTQQPNFTVQLVATPRHWKLSRDQLNNLIVNLTFSPDNSSVFENENSTSFVLGTLSYVEWNHALDVMVKLWELRLSGRHCYNVSVKAKNVVLSDKDELNERSLQSKLLGLSKNVAAPAPDPLIFWTSVSNIDCNTFC</sequence>
<dbReference type="EMBL" id="AYRZ02000012">
    <property type="protein sequence ID" value="PHT64957.1"/>
    <property type="molecule type" value="Genomic_DNA"/>
</dbReference>
<reference evidence="1 2" key="2">
    <citation type="journal article" date="2017" name="Genome Biol.">
        <title>New reference genome sequences of hot pepper reveal the massive evolution of plant disease-resistance genes by retroduplication.</title>
        <authorList>
            <person name="Kim S."/>
            <person name="Park J."/>
            <person name="Yeom S.I."/>
            <person name="Kim Y.M."/>
            <person name="Seo E."/>
            <person name="Kim K.T."/>
            <person name="Kim M.S."/>
            <person name="Lee J.M."/>
            <person name="Cheong K."/>
            <person name="Shin H.S."/>
            <person name="Kim S.B."/>
            <person name="Han K."/>
            <person name="Lee J."/>
            <person name="Park M."/>
            <person name="Lee H.A."/>
            <person name="Lee H.Y."/>
            <person name="Lee Y."/>
            <person name="Oh S."/>
            <person name="Lee J.H."/>
            <person name="Choi E."/>
            <person name="Choi E."/>
            <person name="Lee S.E."/>
            <person name="Jeon J."/>
            <person name="Kim H."/>
            <person name="Choi G."/>
            <person name="Song H."/>
            <person name="Lee J."/>
            <person name="Lee S.C."/>
            <person name="Kwon J.K."/>
            <person name="Lee H.Y."/>
            <person name="Koo N."/>
            <person name="Hong Y."/>
            <person name="Kim R.W."/>
            <person name="Kang W.H."/>
            <person name="Huh J.H."/>
            <person name="Kang B.C."/>
            <person name="Yang T.J."/>
            <person name="Lee Y.H."/>
            <person name="Bennetzen J.L."/>
            <person name="Choi D."/>
        </authorList>
    </citation>
    <scope>NUCLEOTIDE SEQUENCE [LARGE SCALE GENOMIC DNA]</scope>
    <source>
        <strain evidence="2">cv. CM334</strain>
    </source>
</reference>
<dbReference type="AlphaFoldDB" id="A0A2G2Y5B4"/>
<accession>A0A2G2Y5B4</accession>
<organism evidence="1 2">
    <name type="scientific">Capsicum annuum</name>
    <name type="common">Capsicum pepper</name>
    <dbReference type="NCBI Taxonomy" id="4072"/>
    <lineage>
        <taxon>Eukaryota</taxon>
        <taxon>Viridiplantae</taxon>
        <taxon>Streptophyta</taxon>
        <taxon>Embryophyta</taxon>
        <taxon>Tracheophyta</taxon>
        <taxon>Spermatophyta</taxon>
        <taxon>Magnoliopsida</taxon>
        <taxon>eudicotyledons</taxon>
        <taxon>Gunneridae</taxon>
        <taxon>Pentapetalae</taxon>
        <taxon>asterids</taxon>
        <taxon>lamiids</taxon>
        <taxon>Solanales</taxon>
        <taxon>Solanaceae</taxon>
        <taxon>Solanoideae</taxon>
        <taxon>Capsiceae</taxon>
        <taxon>Capsicum</taxon>
    </lineage>
</organism>